<dbReference type="EMBL" id="QJKJ01010521">
    <property type="protein sequence ID" value="RDX73453.1"/>
    <property type="molecule type" value="Genomic_DNA"/>
</dbReference>
<comment type="caution">
    <text evidence="1">The sequence shown here is derived from an EMBL/GenBank/DDBJ whole genome shotgun (WGS) entry which is preliminary data.</text>
</comment>
<evidence type="ECO:0000313" key="2">
    <source>
        <dbReference type="Proteomes" id="UP000257109"/>
    </source>
</evidence>
<dbReference type="SUPFAM" id="SSF53098">
    <property type="entry name" value="Ribonuclease H-like"/>
    <property type="match status" value="1"/>
</dbReference>
<proteinExistence type="predicted"/>
<gene>
    <name evidence="1" type="ORF">CR513_46947</name>
</gene>
<dbReference type="Proteomes" id="UP000257109">
    <property type="component" value="Unassembled WGS sequence"/>
</dbReference>
<sequence>MAKSKVSPHGLYTPLPNPTTPWIDIFIDFILGRDSIFVVVDRFFKISHFIPCHKMDDACNVANIFFRKIVRLHALPKTIALDRDSKRPYELSLTQSYSFQPLVIYKQMDNLRILNSTISHSPFELVYGFNPLPLLTCCIYLLCLLG</sequence>
<evidence type="ECO:0008006" key="3">
    <source>
        <dbReference type="Google" id="ProtNLM"/>
    </source>
</evidence>
<dbReference type="Gene3D" id="3.30.420.10">
    <property type="entry name" value="Ribonuclease H-like superfamily/Ribonuclease H"/>
    <property type="match status" value="1"/>
</dbReference>
<dbReference type="GO" id="GO:0003676">
    <property type="term" value="F:nucleic acid binding"/>
    <property type="evidence" value="ECO:0007669"/>
    <property type="project" value="InterPro"/>
</dbReference>
<dbReference type="InterPro" id="IPR012337">
    <property type="entry name" value="RNaseH-like_sf"/>
</dbReference>
<feature type="non-terminal residue" evidence="1">
    <location>
        <position position="1"/>
    </location>
</feature>
<keyword evidence="2" id="KW-1185">Reference proteome</keyword>
<dbReference type="InterPro" id="IPR036397">
    <property type="entry name" value="RNaseH_sf"/>
</dbReference>
<accession>A0A371F5M4</accession>
<name>A0A371F5M4_MUCPR</name>
<dbReference type="STRING" id="157652.A0A371F5M4"/>
<dbReference type="AlphaFoldDB" id="A0A371F5M4"/>
<dbReference type="PANTHER" id="PTHR35046">
    <property type="entry name" value="ZINC KNUCKLE (CCHC-TYPE) FAMILY PROTEIN"/>
    <property type="match status" value="1"/>
</dbReference>
<dbReference type="PANTHER" id="PTHR35046:SF9">
    <property type="entry name" value="RNA-DIRECTED DNA POLYMERASE"/>
    <property type="match status" value="1"/>
</dbReference>
<evidence type="ECO:0000313" key="1">
    <source>
        <dbReference type="EMBL" id="RDX73453.1"/>
    </source>
</evidence>
<reference evidence="1" key="1">
    <citation type="submission" date="2018-05" db="EMBL/GenBank/DDBJ databases">
        <title>Draft genome of Mucuna pruriens seed.</title>
        <authorList>
            <person name="Nnadi N.E."/>
            <person name="Vos R."/>
            <person name="Hasami M.H."/>
            <person name="Devisetty U.K."/>
            <person name="Aguiy J.C."/>
        </authorList>
    </citation>
    <scope>NUCLEOTIDE SEQUENCE [LARGE SCALE GENOMIC DNA]</scope>
    <source>
        <strain evidence="1">JCA_2017</strain>
    </source>
</reference>
<organism evidence="1 2">
    <name type="scientific">Mucuna pruriens</name>
    <name type="common">Velvet bean</name>
    <name type="synonym">Dolichos pruriens</name>
    <dbReference type="NCBI Taxonomy" id="157652"/>
    <lineage>
        <taxon>Eukaryota</taxon>
        <taxon>Viridiplantae</taxon>
        <taxon>Streptophyta</taxon>
        <taxon>Embryophyta</taxon>
        <taxon>Tracheophyta</taxon>
        <taxon>Spermatophyta</taxon>
        <taxon>Magnoliopsida</taxon>
        <taxon>eudicotyledons</taxon>
        <taxon>Gunneridae</taxon>
        <taxon>Pentapetalae</taxon>
        <taxon>rosids</taxon>
        <taxon>fabids</taxon>
        <taxon>Fabales</taxon>
        <taxon>Fabaceae</taxon>
        <taxon>Papilionoideae</taxon>
        <taxon>50 kb inversion clade</taxon>
        <taxon>NPAAA clade</taxon>
        <taxon>indigoferoid/millettioid clade</taxon>
        <taxon>Phaseoleae</taxon>
        <taxon>Mucuna</taxon>
    </lineage>
</organism>
<dbReference type="OrthoDB" id="1938712at2759"/>
<protein>
    <recommendedName>
        <fullName evidence="3">Integrase catalytic domain-containing protein</fullName>
    </recommendedName>
</protein>